<gene>
    <name evidence="3" type="ORF">GCM10009668_32870</name>
</gene>
<keyword evidence="1" id="KW-1133">Transmembrane helix</keyword>
<keyword evidence="1" id="KW-0472">Membrane</keyword>
<dbReference type="Proteomes" id="UP001501581">
    <property type="component" value="Unassembled WGS sequence"/>
</dbReference>
<evidence type="ECO:0000313" key="4">
    <source>
        <dbReference type="Proteomes" id="UP001501581"/>
    </source>
</evidence>
<evidence type="ECO:0000256" key="1">
    <source>
        <dbReference type="SAM" id="Phobius"/>
    </source>
</evidence>
<keyword evidence="4" id="KW-1185">Reference proteome</keyword>
<dbReference type="PANTHER" id="PTHR33371">
    <property type="entry name" value="INTERMEMBRANE PHOSPHOLIPID TRANSPORT SYSTEM BINDING PROTEIN MLAD-RELATED"/>
    <property type="match status" value="1"/>
</dbReference>
<dbReference type="Gene3D" id="1.10.287.1490">
    <property type="match status" value="1"/>
</dbReference>
<keyword evidence="1" id="KW-0812">Transmembrane</keyword>
<feature type="domain" description="Mce/MlaD" evidence="2">
    <location>
        <begin position="58"/>
        <end position="132"/>
    </location>
</feature>
<accession>A0ABP4EKN7</accession>
<feature type="transmembrane region" description="Helical" evidence="1">
    <location>
        <begin position="20"/>
        <end position="42"/>
    </location>
</feature>
<proteinExistence type="predicted"/>
<name>A0ABP4EKN7_9ACTN</name>
<sequence>MNLRDRMRRNLERVRSEPGLKKNVSVIGALIALALVAGGFILGNQRFDAPWQDKFLLSAEFEAAPGVSPGNGQEVRMAGVIVGQISGGEVNKNGRAELTMSLEPDVEIYDNARLVLRPKSPLNEMYVTIAPGGPPGKRLASGHTLPVTNTVRPVQVDEVLAELDDGSRAALTTLLSEADDALASAPAKLPAGLDATTEVLGDLQPVVEQLATRRDALRRLVSSLGQVSTAVGDNDKRLTDLADSLQSTLGVVADGQSELDSSLAQLPDLVAKLDGATSEVAALTEQLDPTLRSVKESSEALPGALRDLTSTVDELDTTVDLAEPVMAKARPVIADLRPFTTQLRTATPGLVRIGARLDPITKVLTKYLPDLGAFMVNTRSVTSMRDANGGILRAMAVVTPTTFPTNLLAGLGTSDVDGPLG</sequence>
<dbReference type="InterPro" id="IPR052336">
    <property type="entry name" value="MlaD_Phospholipid_Transporter"/>
</dbReference>
<dbReference type="PANTHER" id="PTHR33371:SF4">
    <property type="entry name" value="INTERMEMBRANE PHOSPHOLIPID TRANSPORT SYSTEM BINDING PROTEIN MLAD"/>
    <property type="match status" value="1"/>
</dbReference>
<dbReference type="RefSeq" id="WP_343995931.1">
    <property type="nucleotide sequence ID" value="NZ_BAAALG010000012.1"/>
</dbReference>
<dbReference type="EMBL" id="BAAALG010000012">
    <property type="protein sequence ID" value="GAA1109815.1"/>
    <property type="molecule type" value="Genomic_DNA"/>
</dbReference>
<protein>
    <recommendedName>
        <fullName evidence="2">Mce/MlaD domain-containing protein</fullName>
    </recommendedName>
</protein>
<evidence type="ECO:0000313" key="3">
    <source>
        <dbReference type="EMBL" id="GAA1109815.1"/>
    </source>
</evidence>
<dbReference type="Pfam" id="PF02470">
    <property type="entry name" value="MlaD"/>
    <property type="match status" value="1"/>
</dbReference>
<comment type="caution">
    <text evidence="3">The sequence shown here is derived from an EMBL/GenBank/DDBJ whole genome shotgun (WGS) entry which is preliminary data.</text>
</comment>
<evidence type="ECO:0000259" key="2">
    <source>
        <dbReference type="Pfam" id="PF02470"/>
    </source>
</evidence>
<dbReference type="InterPro" id="IPR003399">
    <property type="entry name" value="Mce/MlaD"/>
</dbReference>
<organism evidence="3 4">
    <name type="scientific">Nocardioides dubius</name>
    <dbReference type="NCBI Taxonomy" id="317019"/>
    <lineage>
        <taxon>Bacteria</taxon>
        <taxon>Bacillati</taxon>
        <taxon>Actinomycetota</taxon>
        <taxon>Actinomycetes</taxon>
        <taxon>Propionibacteriales</taxon>
        <taxon>Nocardioidaceae</taxon>
        <taxon>Nocardioides</taxon>
    </lineage>
</organism>
<reference evidence="4" key="1">
    <citation type="journal article" date="2019" name="Int. J. Syst. Evol. Microbiol.">
        <title>The Global Catalogue of Microorganisms (GCM) 10K type strain sequencing project: providing services to taxonomists for standard genome sequencing and annotation.</title>
        <authorList>
            <consortium name="The Broad Institute Genomics Platform"/>
            <consortium name="The Broad Institute Genome Sequencing Center for Infectious Disease"/>
            <person name="Wu L."/>
            <person name="Ma J."/>
        </authorList>
    </citation>
    <scope>NUCLEOTIDE SEQUENCE [LARGE SCALE GENOMIC DNA]</scope>
    <source>
        <strain evidence="4">JCM 13008</strain>
    </source>
</reference>